<dbReference type="AlphaFoldDB" id="A0A1W2AWT5"/>
<feature type="region of interest" description="Disordered" evidence="1">
    <location>
        <begin position="1"/>
        <end position="61"/>
    </location>
</feature>
<organism evidence="2 3">
    <name type="scientific">Lentzea albidocapillata</name>
    <dbReference type="NCBI Taxonomy" id="40571"/>
    <lineage>
        <taxon>Bacteria</taxon>
        <taxon>Bacillati</taxon>
        <taxon>Actinomycetota</taxon>
        <taxon>Actinomycetes</taxon>
        <taxon>Pseudonocardiales</taxon>
        <taxon>Pseudonocardiaceae</taxon>
        <taxon>Lentzea</taxon>
    </lineage>
</organism>
<name>A0A1W2AWT5_9PSEU</name>
<proteinExistence type="predicted"/>
<evidence type="ECO:0000313" key="2">
    <source>
        <dbReference type="EMBL" id="SMC65175.1"/>
    </source>
</evidence>
<evidence type="ECO:0000313" key="3">
    <source>
        <dbReference type="Proteomes" id="UP000192840"/>
    </source>
</evidence>
<feature type="region of interest" description="Disordered" evidence="1">
    <location>
        <begin position="217"/>
        <end position="265"/>
    </location>
</feature>
<keyword evidence="3" id="KW-1185">Reference proteome</keyword>
<dbReference type="Proteomes" id="UP000192840">
    <property type="component" value="Unassembled WGS sequence"/>
</dbReference>
<reference evidence="3" key="1">
    <citation type="submission" date="2017-04" db="EMBL/GenBank/DDBJ databases">
        <authorList>
            <person name="Varghese N."/>
            <person name="Submissions S."/>
        </authorList>
    </citation>
    <scope>NUCLEOTIDE SEQUENCE [LARGE SCALE GENOMIC DNA]</scope>
    <source>
        <strain evidence="3">DSM 44073</strain>
    </source>
</reference>
<evidence type="ECO:0000256" key="1">
    <source>
        <dbReference type="SAM" id="MobiDB-lite"/>
    </source>
</evidence>
<dbReference type="EMBL" id="FWYC01000004">
    <property type="protein sequence ID" value="SMC65175.1"/>
    <property type="molecule type" value="Genomic_DNA"/>
</dbReference>
<gene>
    <name evidence="2" type="ORF">SAMN05660733_00765</name>
</gene>
<protein>
    <submittedName>
        <fullName evidence="2">Uncharacterized protein</fullName>
    </submittedName>
</protein>
<sequence>MGPHRQRNPLSNRQPPKATGVPSTRSWRGPPDQIAGGLGAAPPGEARNASSPPASQPPTRLAPQRSLLGKLIQNRLQIRSQHRNQKRSRHLMILIHNKRRRNAISRNTPKNVDKTPGRSIINRRIGQTPVLHKIPRMILGSLLDVNPDNLSPSVKNLLHLRSLSPAGPTPGPPNIDHNRLTRVIRKPNDLPILKQRLALKPFQLFTLTNRIPNLDLPPRSNEIKIPSPNLRSIFPGSTPGKQQQKNQKPLHAPVTRGSVAPTGSE</sequence>
<accession>A0A1W2AWT5</accession>